<feature type="region of interest" description="Disordered" evidence="1">
    <location>
        <begin position="1"/>
        <end position="44"/>
    </location>
</feature>
<keyword evidence="3" id="KW-1185">Reference proteome</keyword>
<name>A0A1W2FEI1_9PSEU</name>
<sequence>MISSQAVARPWNVQKRPDTTGPNENKPAGQDTFQPSSRLATDPPCHMTYLSEYLEYEKLTDEDIREHLAGLRSHYEG</sequence>
<proteinExistence type="predicted"/>
<dbReference type="Proteomes" id="UP000192840">
    <property type="component" value="Unassembled WGS sequence"/>
</dbReference>
<accession>A0A1W2FEI1</accession>
<evidence type="ECO:0000313" key="3">
    <source>
        <dbReference type="Proteomes" id="UP000192840"/>
    </source>
</evidence>
<reference evidence="3" key="1">
    <citation type="submission" date="2017-04" db="EMBL/GenBank/DDBJ databases">
        <authorList>
            <person name="Varghese N."/>
            <person name="Submissions S."/>
        </authorList>
    </citation>
    <scope>NUCLEOTIDE SEQUENCE [LARGE SCALE GENOMIC DNA]</scope>
    <source>
        <strain evidence="3">DSM 44073</strain>
    </source>
</reference>
<evidence type="ECO:0000256" key="1">
    <source>
        <dbReference type="SAM" id="MobiDB-lite"/>
    </source>
</evidence>
<protein>
    <submittedName>
        <fullName evidence="2">Uncharacterized protein</fullName>
    </submittedName>
</protein>
<evidence type="ECO:0000313" key="2">
    <source>
        <dbReference type="EMBL" id="SMD20321.1"/>
    </source>
</evidence>
<gene>
    <name evidence="2" type="ORF">SAMN05660733_05825</name>
</gene>
<organism evidence="2 3">
    <name type="scientific">Lentzea albidocapillata</name>
    <dbReference type="NCBI Taxonomy" id="40571"/>
    <lineage>
        <taxon>Bacteria</taxon>
        <taxon>Bacillati</taxon>
        <taxon>Actinomycetota</taxon>
        <taxon>Actinomycetes</taxon>
        <taxon>Pseudonocardiales</taxon>
        <taxon>Pseudonocardiaceae</taxon>
        <taxon>Lentzea</taxon>
    </lineage>
</organism>
<dbReference type="EMBL" id="FWYC01000014">
    <property type="protein sequence ID" value="SMD20321.1"/>
    <property type="molecule type" value="Genomic_DNA"/>
</dbReference>
<dbReference type="AlphaFoldDB" id="A0A1W2FEI1"/>